<dbReference type="AlphaFoldDB" id="A0ABD3P2R4"/>
<proteinExistence type="predicted"/>
<dbReference type="Proteomes" id="UP001530400">
    <property type="component" value="Unassembled WGS sequence"/>
</dbReference>
<sequence length="573" mass="62748">MVLGIICGCNCLDSCIGQPQSINEEQSTSLLDSLKKTHSLSKQTYDLCTSTLAAGKDLVEHGESIQRSLIGAATDLNAESFSVIADLIDGDTVKKARGLAESVKDKSGECISLSVEMVSALEQSVKALPDVIERYVESKANEAVEGEVTAEERDLADVDSDVKDLSDCIDAIENLRLVTAIEAGNNAFRSITDKGQQCHKIYEIIQKFAYSLTTITEAFLNMDISGVVSKMKDILRAIGLTSMIKRFAEGCKKMMDKVVHLFEAVAGKLSLLWNSLVAAKDKMIESLTNVVGARSLCDEANEKMDSLKDLFRSLGGKFWDAREVKVSPETYKLLRSLDGDSSFDDAMSTTRGIDDSVEAAIQQMKYAAQRVQDEYDALPDMITDGIKIGDDLADAGDEEIKCTARGSAEGLQKDIQDMEASAMTIEEANILESTKVMHKELKAMDDKVEKCKEMLTVCTDFTERSKSAIDSFLGQWSLETAVTQIQKMCKLVSLSEVMEEIARQIQQLLRAMGKLLSAMSARLKAVIERVKSVMDIGEVVDSATDFVQDEISNAVDSAGDFMGKVFRRGKDDD</sequence>
<protein>
    <submittedName>
        <fullName evidence="2">Uncharacterized protein</fullName>
    </submittedName>
</protein>
<keyword evidence="3" id="KW-1185">Reference proteome</keyword>
<feature type="coiled-coil region" evidence="1">
    <location>
        <begin position="491"/>
        <end position="518"/>
    </location>
</feature>
<evidence type="ECO:0000256" key="1">
    <source>
        <dbReference type="SAM" id="Coils"/>
    </source>
</evidence>
<evidence type="ECO:0000313" key="2">
    <source>
        <dbReference type="EMBL" id="KAL3782044.1"/>
    </source>
</evidence>
<evidence type="ECO:0000313" key="3">
    <source>
        <dbReference type="Proteomes" id="UP001530400"/>
    </source>
</evidence>
<gene>
    <name evidence="2" type="ORF">ACHAWO_000283</name>
</gene>
<name>A0ABD3P2R4_9STRA</name>
<dbReference type="EMBL" id="JALLPJ020000822">
    <property type="protein sequence ID" value="KAL3782044.1"/>
    <property type="molecule type" value="Genomic_DNA"/>
</dbReference>
<accession>A0ABD3P2R4</accession>
<comment type="caution">
    <text evidence="2">The sequence shown here is derived from an EMBL/GenBank/DDBJ whole genome shotgun (WGS) entry which is preliminary data.</text>
</comment>
<reference evidence="2 3" key="1">
    <citation type="submission" date="2024-10" db="EMBL/GenBank/DDBJ databases">
        <title>Updated reference genomes for cyclostephanoid diatoms.</title>
        <authorList>
            <person name="Roberts W.R."/>
            <person name="Alverson A.J."/>
        </authorList>
    </citation>
    <scope>NUCLEOTIDE SEQUENCE [LARGE SCALE GENOMIC DNA]</scope>
    <source>
        <strain evidence="2 3">AJA010-31</strain>
    </source>
</reference>
<organism evidence="2 3">
    <name type="scientific">Cyclotella atomus</name>
    <dbReference type="NCBI Taxonomy" id="382360"/>
    <lineage>
        <taxon>Eukaryota</taxon>
        <taxon>Sar</taxon>
        <taxon>Stramenopiles</taxon>
        <taxon>Ochrophyta</taxon>
        <taxon>Bacillariophyta</taxon>
        <taxon>Coscinodiscophyceae</taxon>
        <taxon>Thalassiosirophycidae</taxon>
        <taxon>Stephanodiscales</taxon>
        <taxon>Stephanodiscaceae</taxon>
        <taxon>Cyclotella</taxon>
    </lineage>
</organism>
<keyword evidence="1" id="KW-0175">Coiled coil</keyword>